<dbReference type="PANTHER" id="PTHR37162">
    <property type="entry name" value="HAT FAMILY DIMERISATION DOMAINCONTAINING PROTEIN-RELATED"/>
    <property type="match status" value="1"/>
</dbReference>
<keyword evidence="3" id="KW-1185">Reference proteome</keyword>
<evidence type="ECO:0000313" key="2">
    <source>
        <dbReference type="EMBL" id="KAK1176009.1"/>
    </source>
</evidence>
<feature type="compositionally biased region" description="Basic and acidic residues" evidence="1">
    <location>
        <begin position="91"/>
        <end position="101"/>
    </location>
</feature>
<dbReference type="PANTHER" id="PTHR37162:SF1">
    <property type="entry name" value="BED-TYPE DOMAIN-CONTAINING PROTEIN"/>
    <property type="match status" value="1"/>
</dbReference>
<feature type="region of interest" description="Disordered" evidence="1">
    <location>
        <begin position="1"/>
        <end position="121"/>
    </location>
</feature>
<dbReference type="AlphaFoldDB" id="A0AAD8LVW3"/>
<organism evidence="2 3">
    <name type="scientific">Acipenser oxyrinchus oxyrinchus</name>
    <dbReference type="NCBI Taxonomy" id="40147"/>
    <lineage>
        <taxon>Eukaryota</taxon>
        <taxon>Metazoa</taxon>
        <taxon>Chordata</taxon>
        <taxon>Craniata</taxon>
        <taxon>Vertebrata</taxon>
        <taxon>Euteleostomi</taxon>
        <taxon>Actinopterygii</taxon>
        <taxon>Chondrostei</taxon>
        <taxon>Acipenseriformes</taxon>
        <taxon>Acipenseridae</taxon>
        <taxon>Acipenser</taxon>
    </lineage>
</organism>
<name>A0AAD8LVW3_ACIOX</name>
<comment type="caution">
    <text evidence="2">The sequence shown here is derived from an EMBL/GenBank/DDBJ whole genome shotgun (WGS) entry which is preliminary data.</text>
</comment>
<evidence type="ECO:0000313" key="3">
    <source>
        <dbReference type="Proteomes" id="UP001230051"/>
    </source>
</evidence>
<accession>A0AAD8LVW3</accession>
<dbReference type="EMBL" id="JAGXEW010000001">
    <property type="protein sequence ID" value="KAK1176009.1"/>
    <property type="molecule type" value="Genomic_DNA"/>
</dbReference>
<dbReference type="Proteomes" id="UP001230051">
    <property type="component" value="Unassembled WGS sequence"/>
</dbReference>
<sequence length="755" mass="85493">MDNLAEVLQRKQHLVKEEETANIDTQLPNQHMQSPEDNPLLIEDSQPTVRDPQLPNEDIQPPEEISPSAEDTQTPNAQPPDGVQSSNEDTQSTKENAKNRTEYSSYSPEGTKKNSQKKRGVSYRRQWKANYDWVRESEKGKSRIFCNICNCDLLIKHGGQNDIHRHSITMKHQRFTRKKRAADQLTQTASAVLQAEAAFVNMLAEHNISFSAGNNILKFIKQYCTDLKVIKDLNCTLMQSYTGDDKVTTGVRDVVVEPEPQNEVAAVCRRVPFYVSLSRSTKGLGEDKLFILVGFFDENLGRNVVQYLNVSDHVSVTGQAMFDFLMETFKKFDIPSDNIVAFSSDNVPPMIDVNDSVISRLKQINPNIINIGYLFNLPDLACKSGVQALSAPIEELITDIYYHFFHISQQEPLGFALFDEEPCIITDDLLGFCKAIKKMLELWPDLLSFFLSYAPQTSKVQLICERLQCMELRLLFMFLKQAVEPLNQFRQRLGNGESQLMTLQRDLSGIVRIYAGRLLLPGAAINILKSGDVQLLNNTGNFLPPNEVRVGPEVERYLKDQGDDVSVSAYKSRFFEKVSLFYAAVLEKMLKKLELNDKFLKDIATLLNPAYKLKVSKGTVMDIASQLGVCNASDGYQLKDEFSLYQLSDTCSIQQSDKTGASVLRYWSGVLKDCCGSEEQVPLFRRLILTLLCLLHSNVEQQKQAFTLVRKTYTKTNQAINLKSQNAVLSGKREDDSNILEEEQHKQINTLIKQN</sequence>
<reference evidence="2" key="1">
    <citation type="submission" date="2022-02" db="EMBL/GenBank/DDBJ databases">
        <title>Atlantic sturgeon de novo genome assembly.</title>
        <authorList>
            <person name="Stock M."/>
            <person name="Klopp C."/>
            <person name="Guiguen Y."/>
            <person name="Cabau C."/>
            <person name="Parinello H."/>
            <person name="Santidrian Yebra-Pimentel E."/>
            <person name="Kuhl H."/>
            <person name="Dirks R.P."/>
            <person name="Guessner J."/>
            <person name="Wuertz S."/>
            <person name="Du K."/>
            <person name="Schartl M."/>
        </authorList>
    </citation>
    <scope>NUCLEOTIDE SEQUENCE</scope>
    <source>
        <strain evidence="2">STURGEONOMICS-FGT-2020</strain>
        <tissue evidence="2">Whole blood</tissue>
    </source>
</reference>
<feature type="compositionally biased region" description="Polar residues" evidence="1">
    <location>
        <begin position="22"/>
        <end position="36"/>
    </location>
</feature>
<proteinExistence type="predicted"/>
<protein>
    <submittedName>
        <fullName evidence="2">Uncharacterized protein</fullName>
    </submittedName>
</protein>
<gene>
    <name evidence="2" type="ORF">AOXY_G785</name>
</gene>
<evidence type="ECO:0000256" key="1">
    <source>
        <dbReference type="SAM" id="MobiDB-lite"/>
    </source>
</evidence>